<name>A0A7S4C3S4_CHRCT</name>
<feature type="compositionally biased region" description="Polar residues" evidence="1">
    <location>
        <begin position="65"/>
        <end position="75"/>
    </location>
</feature>
<dbReference type="EMBL" id="HBIZ01061232">
    <property type="protein sequence ID" value="CAE0785326.1"/>
    <property type="molecule type" value="Transcribed_RNA"/>
</dbReference>
<sequence length="138" mass="14373">MTVSAGAFTAPTATRAATPSPQDSMVRSTALSESESDNIIPAVGCSPISRPRSHTNCVAVRASSAPANTTAQNSPREWPSRSHGVHPRAVHMRPIAYSTAKRHGCTNCGSWSKEALISSSEAAGYSTSQSGIGRYEAA</sequence>
<evidence type="ECO:0000313" key="2">
    <source>
        <dbReference type="EMBL" id="CAE0785326.1"/>
    </source>
</evidence>
<proteinExistence type="predicted"/>
<gene>
    <name evidence="2" type="ORF">PCAR00345_LOCUS38034</name>
</gene>
<feature type="region of interest" description="Disordered" evidence="1">
    <location>
        <begin position="119"/>
        <end position="138"/>
    </location>
</feature>
<protein>
    <submittedName>
        <fullName evidence="2">Uncharacterized protein</fullName>
    </submittedName>
</protein>
<feature type="compositionally biased region" description="Polar residues" evidence="1">
    <location>
        <begin position="19"/>
        <end position="33"/>
    </location>
</feature>
<accession>A0A7S4C3S4</accession>
<evidence type="ECO:0000256" key="1">
    <source>
        <dbReference type="SAM" id="MobiDB-lite"/>
    </source>
</evidence>
<feature type="region of interest" description="Disordered" evidence="1">
    <location>
        <begin position="1"/>
        <end position="35"/>
    </location>
</feature>
<feature type="region of interest" description="Disordered" evidence="1">
    <location>
        <begin position="62"/>
        <end position="87"/>
    </location>
</feature>
<organism evidence="2">
    <name type="scientific">Chrysotila carterae</name>
    <name type="common">Marine alga</name>
    <name type="synonym">Syracosphaera carterae</name>
    <dbReference type="NCBI Taxonomy" id="13221"/>
    <lineage>
        <taxon>Eukaryota</taxon>
        <taxon>Haptista</taxon>
        <taxon>Haptophyta</taxon>
        <taxon>Prymnesiophyceae</taxon>
        <taxon>Isochrysidales</taxon>
        <taxon>Isochrysidaceae</taxon>
        <taxon>Chrysotila</taxon>
    </lineage>
</organism>
<reference evidence="2" key="1">
    <citation type="submission" date="2021-01" db="EMBL/GenBank/DDBJ databases">
        <authorList>
            <person name="Corre E."/>
            <person name="Pelletier E."/>
            <person name="Niang G."/>
            <person name="Scheremetjew M."/>
            <person name="Finn R."/>
            <person name="Kale V."/>
            <person name="Holt S."/>
            <person name="Cochrane G."/>
            <person name="Meng A."/>
            <person name="Brown T."/>
            <person name="Cohen L."/>
        </authorList>
    </citation>
    <scope>NUCLEOTIDE SEQUENCE</scope>
    <source>
        <strain evidence="2">CCMP645</strain>
    </source>
</reference>
<feature type="compositionally biased region" description="Polar residues" evidence="1">
    <location>
        <begin position="119"/>
        <end position="131"/>
    </location>
</feature>
<feature type="compositionally biased region" description="Low complexity" evidence="1">
    <location>
        <begin position="1"/>
        <end position="18"/>
    </location>
</feature>
<dbReference type="AlphaFoldDB" id="A0A7S4C3S4"/>